<gene>
    <name evidence="2" type="ORF">PMEA_00018025</name>
</gene>
<dbReference type="Proteomes" id="UP001159428">
    <property type="component" value="Unassembled WGS sequence"/>
</dbReference>
<proteinExistence type="predicted"/>
<feature type="compositionally biased region" description="Basic and acidic residues" evidence="1">
    <location>
        <begin position="31"/>
        <end position="48"/>
    </location>
</feature>
<name>A0AAU9X4X5_9CNID</name>
<dbReference type="EMBL" id="CALNXJ010000031">
    <property type="protein sequence ID" value="CAH3137324.1"/>
    <property type="molecule type" value="Genomic_DNA"/>
</dbReference>
<feature type="region of interest" description="Disordered" evidence="1">
    <location>
        <begin position="28"/>
        <end position="48"/>
    </location>
</feature>
<accession>A0AAU9X4X5</accession>
<reference evidence="2 3" key="1">
    <citation type="submission" date="2022-05" db="EMBL/GenBank/DDBJ databases">
        <authorList>
            <consortium name="Genoscope - CEA"/>
            <person name="William W."/>
        </authorList>
    </citation>
    <scope>NUCLEOTIDE SEQUENCE [LARGE SCALE GENOMIC DNA]</scope>
</reference>
<keyword evidence="3" id="KW-1185">Reference proteome</keyword>
<evidence type="ECO:0000313" key="3">
    <source>
        <dbReference type="Proteomes" id="UP001159428"/>
    </source>
</evidence>
<organism evidence="2 3">
    <name type="scientific">Pocillopora meandrina</name>
    <dbReference type="NCBI Taxonomy" id="46732"/>
    <lineage>
        <taxon>Eukaryota</taxon>
        <taxon>Metazoa</taxon>
        <taxon>Cnidaria</taxon>
        <taxon>Anthozoa</taxon>
        <taxon>Hexacorallia</taxon>
        <taxon>Scleractinia</taxon>
        <taxon>Astrocoeniina</taxon>
        <taxon>Pocilloporidae</taxon>
        <taxon>Pocillopora</taxon>
    </lineage>
</organism>
<evidence type="ECO:0000256" key="1">
    <source>
        <dbReference type="SAM" id="MobiDB-lite"/>
    </source>
</evidence>
<protein>
    <submittedName>
        <fullName evidence="2">Uncharacterized protein</fullName>
    </submittedName>
</protein>
<dbReference type="AlphaFoldDB" id="A0AAU9X4X5"/>
<sequence length="48" mass="5274">MVQEGVDYHCYRLDQGGLWSQNLGQTAVTNKDGKGSEITDPRKAVPLP</sequence>
<comment type="caution">
    <text evidence="2">The sequence shown here is derived from an EMBL/GenBank/DDBJ whole genome shotgun (WGS) entry which is preliminary data.</text>
</comment>
<evidence type="ECO:0000313" key="2">
    <source>
        <dbReference type="EMBL" id="CAH3137324.1"/>
    </source>
</evidence>